<dbReference type="UniPathway" id="UPA00136">
    <property type="reaction ID" value="UER00199"/>
</dbReference>
<dbReference type="eggNOG" id="COG1045">
    <property type="taxonomic scope" value="Bacteria"/>
</dbReference>
<dbReference type="RefSeq" id="WP_074717257.1">
    <property type="nucleotide sequence ID" value="NZ_FNPG01000013.1"/>
</dbReference>
<sequence length="317" mass="35918">MQKFEEKDVVRNIVENILSDYKNGRDIDKLTVFHQPDKEAIIDIVTKLMRIFFPGYYRDKVYRFYSVRNNVSVLIEDVMYNMQKQIAIVLHNKCEFNCCDEDDIQKTAQELTFEFFQKIPKIREYLNTDLQATFDGDPAANGKDEIVLCYPGFYATTIYRIAHEVFVLKVPLIPRIMTEYAHSKTGIDIHPGATIGKYFFIDHGTGIVVGSTTTIGNHVKVYQGVTLGALSTREGQKLHGKKRHPTIEDDVTIYSGASILGGATVIGSNSVIGSNAFITKAVEKNSRVSIQNQKLYCRPGEKSHAELKDLNLNDGWY</sequence>
<dbReference type="InterPro" id="IPR045304">
    <property type="entry name" value="LbH_SAT"/>
</dbReference>
<organism evidence="7 8">
    <name type="scientific">Lachnobacterium bovis DSM 14045</name>
    <dbReference type="NCBI Taxonomy" id="1122142"/>
    <lineage>
        <taxon>Bacteria</taxon>
        <taxon>Bacillati</taxon>
        <taxon>Bacillota</taxon>
        <taxon>Clostridia</taxon>
        <taxon>Lachnospirales</taxon>
        <taxon>Lachnospiraceae</taxon>
        <taxon>Lachnobacterium</taxon>
    </lineage>
</organism>
<evidence type="ECO:0000259" key="6">
    <source>
        <dbReference type="Pfam" id="PF06426"/>
    </source>
</evidence>
<dbReference type="InterPro" id="IPR053376">
    <property type="entry name" value="Serine_acetyltransferase"/>
</dbReference>
<dbReference type="EMBL" id="FNPG01000013">
    <property type="protein sequence ID" value="SDY32971.1"/>
    <property type="molecule type" value="Genomic_DNA"/>
</dbReference>
<proteinExistence type="predicted"/>
<dbReference type="SUPFAM" id="SSF51161">
    <property type="entry name" value="Trimeric LpxA-like enzymes"/>
    <property type="match status" value="1"/>
</dbReference>
<dbReference type="STRING" id="1122142.SAMN02910414_01311"/>
<evidence type="ECO:0000256" key="1">
    <source>
        <dbReference type="ARBA" id="ARBA00004876"/>
    </source>
</evidence>
<evidence type="ECO:0000256" key="5">
    <source>
        <dbReference type="ARBA" id="ARBA00023315"/>
    </source>
</evidence>
<dbReference type="GO" id="GO:0006535">
    <property type="term" value="P:cysteine biosynthetic process from serine"/>
    <property type="evidence" value="ECO:0007669"/>
    <property type="project" value="InterPro"/>
</dbReference>
<protein>
    <recommendedName>
        <fullName evidence="2">Serine acetyltransferase</fullName>
    </recommendedName>
</protein>
<feature type="domain" description="Serine acetyltransferase N-terminal" evidence="6">
    <location>
        <begin position="83"/>
        <end position="155"/>
    </location>
</feature>
<keyword evidence="5" id="KW-0012">Acyltransferase</keyword>
<dbReference type="Gene3D" id="2.160.10.10">
    <property type="entry name" value="Hexapeptide repeat proteins"/>
    <property type="match status" value="1"/>
</dbReference>
<dbReference type="NCBIfam" id="NF041874">
    <property type="entry name" value="EPS_EpsC"/>
    <property type="match status" value="1"/>
</dbReference>
<dbReference type="InterPro" id="IPR011004">
    <property type="entry name" value="Trimer_LpxA-like_sf"/>
</dbReference>
<evidence type="ECO:0000256" key="2">
    <source>
        <dbReference type="ARBA" id="ARBA00018522"/>
    </source>
</evidence>
<dbReference type="PANTHER" id="PTHR42811">
    <property type="entry name" value="SERINE ACETYLTRANSFERASE"/>
    <property type="match status" value="1"/>
</dbReference>
<evidence type="ECO:0000313" key="7">
    <source>
        <dbReference type="EMBL" id="SDY32971.1"/>
    </source>
</evidence>
<keyword evidence="8" id="KW-1185">Reference proteome</keyword>
<comment type="pathway">
    <text evidence="1">Amino-acid biosynthesis; L-cysteine biosynthesis; L-cysteine from L-serine: step 1/2.</text>
</comment>
<dbReference type="InterPro" id="IPR010493">
    <property type="entry name" value="Ser_AcTrfase_N"/>
</dbReference>
<dbReference type="AlphaFoldDB" id="A0A1H3IZ36"/>
<dbReference type="Gene3D" id="1.10.3130.10">
    <property type="entry name" value="serine acetyltransferase, domain 1"/>
    <property type="match status" value="1"/>
</dbReference>
<keyword evidence="3" id="KW-0028">Amino-acid biosynthesis</keyword>
<evidence type="ECO:0000313" key="8">
    <source>
        <dbReference type="Proteomes" id="UP000183918"/>
    </source>
</evidence>
<dbReference type="CDD" id="cd03354">
    <property type="entry name" value="LbH_SAT"/>
    <property type="match status" value="1"/>
</dbReference>
<evidence type="ECO:0000256" key="4">
    <source>
        <dbReference type="ARBA" id="ARBA00022679"/>
    </source>
</evidence>
<dbReference type="Proteomes" id="UP000183918">
    <property type="component" value="Unassembled WGS sequence"/>
</dbReference>
<gene>
    <name evidence="7" type="ORF">SAMN02910414_01311</name>
</gene>
<dbReference type="Pfam" id="PF06426">
    <property type="entry name" value="SATase_N"/>
    <property type="match status" value="1"/>
</dbReference>
<keyword evidence="4 7" id="KW-0808">Transferase</keyword>
<evidence type="ECO:0000256" key="3">
    <source>
        <dbReference type="ARBA" id="ARBA00022605"/>
    </source>
</evidence>
<dbReference type="GO" id="GO:0005737">
    <property type="term" value="C:cytoplasm"/>
    <property type="evidence" value="ECO:0007669"/>
    <property type="project" value="InterPro"/>
</dbReference>
<dbReference type="InterPro" id="IPR042122">
    <property type="entry name" value="Ser_AcTrfase_N_sf"/>
</dbReference>
<dbReference type="GO" id="GO:0009001">
    <property type="term" value="F:serine O-acetyltransferase activity"/>
    <property type="evidence" value="ECO:0007669"/>
    <property type="project" value="InterPro"/>
</dbReference>
<dbReference type="OrthoDB" id="9801456at2"/>
<reference evidence="7 8" key="1">
    <citation type="submission" date="2016-10" db="EMBL/GenBank/DDBJ databases">
        <authorList>
            <person name="de Groot N.N."/>
        </authorList>
    </citation>
    <scope>NUCLEOTIDE SEQUENCE [LARGE SCALE GENOMIC DNA]</scope>
    <source>
        <strain evidence="7 8">DSM 14045</strain>
    </source>
</reference>
<name>A0A1H3IZ36_9FIRM</name>
<accession>A0A1H3IZ36</accession>